<evidence type="ECO:0000256" key="6">
    <source>
        <dbReference type="ARBA" id="ARBA00022786"/>
    </source>
</evidence>
<name>Q86ZL9_PODAS</name>
<organism evidence="11">
    <name type="scientific">Podospora anserina</name>
    <name type="common">Pleurage anserina</name>
    <dbReference type="NCBI Taxonomy" id="2587412"/>
    <lineage>
        <taxon>Eukaryota</taxon>
        <taxon>Fungi</taxon>
        <taxon>Dikarya</taxon>
        <taxon>Ascomycota</taxon>
        <taxon>Pezizomycotina</taxon>
        <taxon>Sordariomycetes</taxon>
        <taxon>Sordariomycetidae</taxon>
        <taxon>Sordariales</taxon>
        <taxon>Podosporaceae</taxon>
        <taxon>Podospora</taxon>
    </lineage>
</organism>
<dbReference type="GO" id="GO:0061630">
    <property type="term" value="F:ubiquitin protein ligase activity"/>
    <property type="evidence" value="ECO:0007669"/>
    <property type="project" value="InterPro"/>
</dbReference>
<dbReference type="PANTHER" id="PTHR11210">
    <property type="entry name" value="RING BOX"/>
    <property type="match status" value="1"/>
</dbReference>
<keyword evidence="6" id="KW-0833">Ubl conjugation pathway</keyword>
<evidence type="ECO:0000256" key="4">
    <source>
        <dbReference type="ARBA" id="ARBA00022771"/>
    </source>
</evidence>
<dbReference type="GO" id="GO:0008270">
    <property type="term" value="F:zinc ion binding"/>
    <property type="evidence" value="ECO:0007669"/>
    <property type="project" value="UniProtKB-KW"/>
</dbReference>
<feature type="domain" description="RING-type" evidence="10">
    <location>
        <begin position="35"/>
        <end position="80"/>
    </location>
</feature>
<accession>Q86ZL9</accession>
<dbReference type="InterPro" id="IPR001841">
    <property type="entry name" value="Znf_RING"/>
</dbReference>
<evidence type="ECO:0000256" key="3">
    <source>
        <dbReference type="ARBA" id="ARBA00022723"/>
    </source>
</evidence>
<proteinExistence type="predicted"/>
<evidence type="ECO:0000256" key="9">
    <source>
        <dbReference type="PROSITE-ProRule" id="PRU00175"/>
    </source>
</evidence>
<dbReference type="VEuPathDB" id="FungiDB:PODANS_5_5200"/>
<dbReference type="EMBL" id="AL627362">
    <property type="protein sequence ID" value="CAD60607.1"/>
    <property type="molecule type" value="Genomic_DNA"/>
</dbReference>
<evidence type="ECO:0000313" key="11">
    <source>
        <dbReference type="EMBL" id="CAD60607.1"/>
    </source>
</evidence>
<dbReference type="GO" id="GO:0051301">
    <property type="term" value="P:cell division"/>
    <property type="evidence" value="ECO:0007669"/>
    <property type="project" value="UniProtKB-KW"/>
</dbReference>
<dbReference type="GO" id="GO:0031145">
    <property type="term" value="P:anaphase-promoting complex-dependent catabolic process"/>
    <property type="evidence" value="ECO:0007669"/>
    <property type="project" value="InterPro"/>
</dbReference>
<evidence type="ECO:0000256" key="1">
    <source>
        <dbReference type="ARBA" id="ARBA00013928"/>
    </source>
</evidence>
<dbReference type="GO" id="GO:0097602">
    <property type="term" value="F:cullin family protein binding"/>
    <property type="evidence" value="ECO:0007669"/>
    <property type="project" value="InterPro"/>
</dbReference>
<dbReference type="SUPFAM" id="SSF57850">
    <property type="entry name" value="RING/U-box"/>
    <property type="match status" value="1"/>
</dbReference>
<keyword evidence="5" id="KW-0498">Mitosis</keyword>
<evidence type="ECO:0000256" key="8">
    <source>
        <dbReference type="ARBA" id="ARBA00023306"/>
    </source>
</evidence>
<keyword evidence="7" id="KW-0862">Zinc</keyword>
<evidence type="ECO:0000256" key="2">
    <source>
        <dbReference type="ARBA" id="ARBA00022618"/>
    </source>
</evidence>
<keyword evidence="4 9" id="KW-0863">Zinc-finger</keyword>
<dbReference type="GO" id="GO:0005680">
    <property type="term" value="C:anaphase-promoting complex"/>
    <property type="evidence" value="ECO:0007669"/>
    <property type="project" value="InterPro"/>
</dbReference>
<sequence length="94" mass="10835">MKVKIKRWNAVATWRWDLPEDDLCGICQNPFDNTCPACKYPGDDCILCEFHTACGYQRNGHCILEWMKQDSAKGQCPMCRQSKLVGCPFLQQFV</sequence>
<protein>
    <recommendedName>
        <fullName evidence="1">Anaphase-promoting complex subunit 11</fullName>
    </recommendedName>
</protein>
<dbReference type="Pfam" id="PF12861">
    <property type="entry name" value="zf-ANAPC11"/>
    <property type="match status" value="1"/>
</dbReference>
<dbReference type="Gene3D" id="3.30.40.10">
    <property type="entry name" value="Zinc/RING finger domain, C3HC4 (zinc finger)"/>
    <property type="match status" value="1"/>
</dbReference>
<keyword evidence="2" id="KW-0132">Cell division</keyword>
<dbReference type="InterPro" id="IPR024991">
    <property type="entry name" value="RING-H2_APC11"/>
</dbReference>
<dbReference type="InterPro" id="IPR051031">
    <property type="entry name" value="RING-box_E3_Ubiquitin_Ligase"/>
</dbReference>
<dbReference type="AlphaFoldDB" id="Q86ZL9"/>
<keyword evidence="8" id="KW-0131">Cell cycle</keyword>
<evidence type="ECO:0000256" key="5">
    <source>
        <dbReference type="ARBA" id="ARBA00022776"/>
    </source>
</evidence>
<evidence type="ECO:0000256" key="7">
    <source>
        <dbReference type="ARBA" id="ARBA00022833"/>
    </source>
</evidence>
<dbReference type="InterPro" id="IPR013083">
    <property type="entry name" value="Znf_RING/FYVE/PHD"/>
</dbReference>
<reference evidence="11" key="1">
    <citation type="submission" date="2003-01" db="EMBL/GenBank/DDBJ databases">
        <authorList>
            <person name="Genoscope"/>
        </authorList>
    </citation>
    <scope>NUCLEOTIDE SEQUENCE</scope>
</reference>
<evidence type="ECO:0000259" key="10">
    <source>
        <dbReference type="PROSITE" id="PS50089"/>
    </source>
</evidence>
<dbReference type="PROSITE" id="PS50089">
    <property type="entry name" value="ZF_RING_2"/>
    <property type="match status" value="1"/>
</dbReference>
<keyword evidence="3" id="KW-0479">Metal-binding</keyword>